<evidence type="ECO:0000256" key="5">
    <source>
        <dbReference type="ARBA" id="ARBA00022741"/>
    </source>
</evidence>
<dbReference type="CDD" id="cd18542">
    <property type="entry name" value="ABC_6TM_YknU_like"/>
    <property type="match status" value="1"/>
</dbReference>
<keyword evidence="7 9" id="KW-1133">Transmembrane helix</keyword>
<dbReference type="InterPro" id="IPR003439">
    <property type="entry name" value="ABC_transporter-like_ATP-bd"/>
</dbReference>
<dbReference type="InterPro" id="IPR027417">
    <property type="entry name" value="P-loop_NTPase"/>
</dbReference>
<dbReference type="Gene3D" id="3.40.50.300">
    <property type="entry name" value="P-loop containing nucleotide triphosphate hydrolases"/>
    <property type="match status" value="1"/>
</dbReference>
<keyword evidence="3" id="KW-1003">Cell membrane</keyword>
<dbReference type="SUPFAM" id="SSF90123">
    <property type="entry name" value="ABC transporter transmembrane region"/>
    <property type="match status" value="1"/>
</dbReference>
<name>D9SUT9_CLOC7</name>
<evidence type="ECO:0000313" key="12">
    <source>
        <dbReference type="EMBL" id="ADL50994.1"/>
    </source>
</evidence>
<keyword evidence="8 9" id="KW-0472">Membrane</keyword>
<dbReference type="EMBL" id="CP002160">
    <property type="protein sequence ID" value="ADL50994.1"/>
    <property type="molecule type" value="Genomic_DNA"/>
</dbReference>
<evidence type="ECO:0000256" key="8">
    <source>
        <dbReference type="ARBA" id="ARBA00023136"/>
    </source>
</evidence>
<feature type="domain" description="ABC transporter" evidence="10">
    <location>
        <begin position="360"/>
        <end position="594"/>
    </location>
</feature>
<feature type="domain" description="ABC transmembrane type-1" evidence="11">
    <location>
        <begin position="25"/>
        <end position="325"/>
    </location>
</feature>
<dbReference type="SMART" id="SM00382">
    <property type="entry name" value="AAA"/>
    <property type="match status" value="1"/>
</dbReference>
<dbReference type="Gene3D" id="1.20.1560.10">
    <property type="entry name" value="ABC transporter type 1, transmembrane domain"/>
    <property type="match status" value="1"/>
</dbReference>
<evidence type="ECO:0000256" key="1">
    <source>
        <dbReference type="ARBA" id="ARBA00004651"/>
    </source>
</evidence>
<dbReference type="Pfam" id="PF00005">
    <property type="entry name" value="ABC_tran"/>
    <property type="match status" value="1"/>
</dbReference>
<keyword evidence="13" id="KW-1185">Reference proteome</keyword>
<reference evidence="12 13" key="1">
    <citation type="submission" date="2010-08" db="EMBL/GenBank/DDBJ databases">
        <title>Complete sequence of Clostridium cellulovorans 743B.</title>
        <authorList>
            <consortium name="US DOE Joint Genome Institute"/>
            <person name="Lucas S."/>
            <person name="Copeland A."/>
            <person name="Lapidus A."/>
            <person name="Cheng J.-F."/>
            <person name="Bruce D."/>
            <person name="Goodwin L."/>
            <person name="Pitluck S."/>
            <person name="Chertkov O."/>
            <person name="Detter J.C."/>
            <person name="Han C."/>
            <person name="Tapia R."/>
            <person name="Land M."/>
            <person name="Hauser L."/>
            <person name="Chang Y.-J."/>
            <person name="Jeffries C."/>
            <person name="Kyrpides N."/>
            <person name="Ivanova N."/>
            <person name="Mikhailova N."/>
            <person name="Hemme C.L."/>
            <person name="Woyke T."/>
        </authorList>
    </citation>
    <scope>NUCLEOTIDE SEQUENCE [LARGE SCALE GENOMIC DNA]</scope>
    <source>
        <strain evidence="13">ATCC 35296 / DSM 3052 / OCM 3 / 743B</strain>
    </source>
</reference>
<dbReference type="SUPFAM" id="SSF52540">
    <property type="entry name" value="P-loop containing nucleoside triphosphate hydrolases"/>
    <property type="match status" value="1"/>
</dbReference>
<evidence type="ECO:0000313" key="13">
    <source>
        <dbReference type="Proteomes" id="UP000002730"/>
    </source>
</evidence>
<accession>D9SUT9</accession>
<evidence type="ECO:0000259" key="10">
    <source>
        <dbReference type="PROSITE" id="PS50893"/>
    </source>
</evidence>
<organism evidence="12 13">
    <name type="scientific">Clostridium cellulovorans (strain ATCC 35296 / DSM 3052 / OCM 3 / 743B)</name>
    <dbReference type="NCBI Taxonomy" id="573061"/>
    <lineage>
        <taxon>Bacteria</taxon>
        <taxon>Bacillati</taxon>
        <taxon>Bacillota</taxon>
        <taxon>Clostridia</taxon>
        <taxon>Eubacteriales</taxon>
        <taxon>Clostridiaceae</taxon>
        <taxon>Clostridium</taxon>
    </lineage>
</organism>
<dbReference type="InterPro" id="IPR017871">
    <property type="entry name" value="ABC_transporter-like_CS"/>
</dbReference>
<keyword evidence="6" id="KW-0067">ATP-binding</keyword>
<dbReference type="eggNOG" id="COG1132">
    <property type="taxonomic scope" value="Bacteria"/>
</dbReference>
<dbReference type="PROSITE" id="PS50893">
    <property type="entry name" value="ABC_TRANSPORTER_2"/>
    <property type="match status" value="1"/>
</dbReference>
<dbReference type="PANTHER" id="PTHR43394">
    <property type="entry name" value="ATP-DEPENDENT PERMEASE MDL1, MITOCHONDRIAL"/>
    <property type="match status" value="1"/>
</dbReference>
<protein>
    <submittedName>
        <fullName evidence="12">ABC transporter transmembrane region</fullName>
    </submittedName>
</protein>
<keyword evidence="2" id="KW-0813">Transport</keyword>
<dbReference type="KEGG" id="ccb:Clocel_1239"/>
<dbReference type="GO" id="GO:0015421">
    <property type="term" value="F:ABC-type oligopeptide transporter activity"/>
    <property type="evidence" value="ECO:0007669"/>
    <property type="project" value="TreeGrafter"/>
</dbReference>
<dbReference type="InterPro" id="IPR036640">
    <property type="entry name" value="ABC1_TM_sf"/>
</dbReference>
<comment type="subcellular location">
    <subcellularLocation>
        <location evidence="1">Cell membrane</location>
        <topology evidence="1">Multi-pass membrane protein</topology>
    </subcellularLocation>
</comment>
<evidence type="ECO:0000256" key="9">
    <source>
        <dbReference type="SAM" id="Phobius"/>
    </source>
</evidence>
<dbReference type="GO" id="GO:0005886">
    <property type="term" value="C:plasma membrane"/>
    <property type="evidence" value="ECO:0007669"/>
    <property type="project" value="UniProtKB-SubCell"/>
</dbReference>
<gene>
    <name evidence="12" type="ordered locus">Clocel_1239</name>
</gene>
<dbReference type="InterPro" id="IPR003593">
    <property type="entry name" value="AAA+_ATPase"/>
</dbReference>
<dbReference type="GO" id="GO:0005524">
    <property type="term" value="F:ATP binding"/>
    <property type="evidence" value="ECO:0007669"/>
    <property type="project" value="UniProtKB-KW"/>
</dbReference>
<evidence type="ECO:0000256" key="2">
    <source>
        <dbReference type="ARBA" id="ARBA00022448"/>
    </source>
</evidence>
<feature type="transmembrane region" description="Helical" evidence="9">
    <location>
        <begin position="79"/>
        <end position="98"/>
    </location>
</feature>
<evidence type="ECO:0000256" key="6">
    <source>
        <dbReference type="ARBA" id="ARBA00022840"/>
    </source>
</evidence>
<dbReference type="Pfam" id="PF00664">
    <property type="entry name" value="ABC_membrane"/>
    <property type="match status" value="1"/>
</dbReference>
<evidence type="ECO:0000256" key="7">
    <source>
        <dbReference type="ARBA" id="ARBA00022989"/>
    </source>
</evidence>
<evidence type="ECO:0000256" key="3">
    <source>
        <dbReference type="ARBA" id="ARBA00022475"/>
    </source>
</evidence>
<dbReference type="GO" id="GO:0016887">
    <property type="term" value="F:ATP hydrolysis activity"/>
    <property type="evidence" value="ECO:0007669"/>
    <property type="project" value="InterPro"/>
</dbReference>
<dbReference type="PANTHER" id="PTHR43394:SF1">
    <property type="entry name" value="ATP-BINDING CASSETTE SUB-FAMILY B MEMBER 10, MITOCHONDRIAL"/>
    <property type="match status" value="1"/>
</dbReference>
<dbReference type="Proteomes" id="UP000002730">
    <property type="component" value="Chromosome"/>
</dbReference>
<dbReference type="InterPro" id="IPR039421">
    <property type="entry name" value="Type_1_exporter"/>
</dbReference>
<dbReference type="InterPro" id="IPR011527">
    <property type="entry name" value="ABC1_TM_dom"/>
</dbReference>
<feature type="transmembrane region" description="Helical" evidence="9">
    <location>
        <begin position="181"/>
        <end position="201"/>
    </location>
</feature>
<keyword evidence="5" id="KW-0547">Nucleotide-binding</keyword>
<dbReference type="PROSITE" id="PS50929">
    <property type="entry name" value="ABC_TM1F"/>
    <property type="match status" value="1"/>
</dbReference>
<feature type="transmembrane region" description="Helical" evidence="9">
    <location>
        <begin position="21"/>
        <end position="43"/>
    </location>
</feature>
<proteinExistence type="predicted"/>
<evidence type="ECO:0000256" key="4">
    <source>
        <dbReference type="ARBA" id="ARBA00022692"/>
    </source>
</evidence>
<dbReference type="FunFam" id="3.40.50.300:FF:000221">
    <property type="entry name" value="Multidrug ABC transporter ATP-binding protein"/>
    <property type="match status" value="1"/>
</dbReference>
<keyword evidence="4 9" id="KW-0812">Transmembrane</keyword>
<dbReference type="HOGENOM" id="CLU_000604_84_3_9"/>
<feature type="transmembrane region" description="Helical" evidence="9">
    <location>
        <begin position="158"/>
        <end position="175"/>
    </location>
</feature>
<sequence>MSELKTLYGWMEKYKFKFIRSLFNTIAAIILTTIVPLVTSTVIDYVLKTDIYSENTVTKSQSTIISKIILSFDTSKDQLLAAGIFIIILTLLAARANYLKGKLSAQVAEGTAKSIKDKIYDHVQRLSFSYHNKVETGDLLQRCSTDIETIRQFTQVQILEIFYAVSVFIVVFVIMLMLNPFFALVGVILIPILIVYSYVFFQKVKKAYLIKDEAEATLSTSLQETLTGVRVVKAYANQEYEIKKFAEKNANFKAAHFKEVMVSAKFWATSDFICISQVLLVVLFGSFLSYKGSITLGMFQTFLSYEFMMIWPVRQLGRVITEAGRTIISIRRILEVFDETQEFELKDESLKQKPKILGNISFKNVSIEYSDEEPVLRNISFEVKKGQTVAIIGKTGSGKTSLMNALLRLIEYKEGSITIDGTELNTIDKTWLRSHIGVVMQEIFLYSKSIKDNIRIANRTVSDEIVYDVAKIASVHDVILDFEEGYDTSVGERGVTLSGGQKQRIGIARALINKHPILIFDDSLSAVDTETDLKIRAALTERAKEITTFIIAHRMSTVKDADLIIVLDEGKILQIGTHEELFNVDGLYRNFWDIQNKKEEDFINLITVGKEENIDGK</sequence>
<evidence type="ECO:0000259" key="11">
    <source>
        <dbReference type="PROSITE" id="PS50929"/>
    </source>
</evidence>
<dbReference type="OrthoDB" id="9762778at2"/>
<dbReference type="STRING" id="573061.Clocel_1239"/>
<dbReference type="PROSITE" id="PS00211">
    <property type="entry name" value="ABC_TRANSPORTER_1"/>
    <property type="match status" value="1"/>
</dbReference>
<dbReference type="AlphaFoldDB" id="D9SUT9"/>
<dbReference type="RefSeq" id="WP_010076149.1">
    <property type="nucleotide sequence ID" value="NC_014393.1"/>
</dbReference>